<dbReference type="GO" id="GO:0016787">
    <property type="term" value="F:hydrolase activity"/>
    <property type="evidence" value="ECO:0007669"/>
    <property type="project" value="UniProtKB-KW"/>
</dbReference>
<dbReference type="EMBL" id="JBDXSU010000015">
    <property type="protein sequence ID" value="MFB5191943.1"/>
    <property type="molecule type" value="Genomic_DNA"/>
</dbReference>
<reference evidence="4 5" key="1">
    <citation type="journal article" date="2024" name="Int. J. Mol. Sci.">
        <title>Exploration of Alicyclobacillus spp. Genome in Search of Antibiotic Resistance.</title>
        <authorList>
            <person name="Bucka-Kolendo J."/>
            <person name="Kiousi D.E."/>
            <person name="Dekowska A."/>
            <person name="Mikolajczuk-Szczyrba A."/>
            <person name="Karadedos D.M."/>
            <person name="Michael P."/>
            <person name="Galanis A."/>
            <person name="Sokolowska B."/>
        </authorList>
    </citation>
    <scope>NUCLEOTIDE SEQUENCE [LARGE SCALE GENOMIC DNA]</scope>
    <source>
        <strain evidence="4 5">KKP 3000</strain>
    </source>
</reference>
<accession>A0ABV5AIG7</accession>
<dbReference type="PANTHER" id="PTHR46470:SF2">
    <property type="entry name" value="GLYCERALDEHYDE 3-PHOSPHATE PHOSPHATASE"/>
    <property type="match status" value="1"/>
</dbReference>
<dbReference type="Proteomes" id="UP001579974">
    <property type="component" value="Unassembled WGS sequence"/>
</dbReference>
<dbReference type="InterPro" id="IPR051400">
    <property type="entry name" value="HAD-like_hydrolase"/>
</dbReference>
<comment type="caution">
    <text evidence="4">The sequence shown here is derived from an EMBL/GenBank/DDBJ whole genome shotgun (WGS) entry which is preliminary data.</text>
</comment>
<protein>
    <submittedName>
        <fullName evidence="4">HAD family hydrolase</fullName>
        <ecNumber evidence="4">3.1.3.-</ecNumber>
    </submittedName>
</protein>
<dbReference type="SUPFAM" id="SSF56784">
    <property type="entry name" value="HAD-like"/>
    <property type="match status" value="1"/>
</dbReference>
<dbReference type="InterPro" id="IPR023214">
    <property type="entry name" value="HAD_sf"/>
</dbReference>
<dbReference type="Gene3D" id="3.40.50.1000">
    <property type="entry name" value="HAD superfamily/HAD-like"/>
    <property type="match status" value="1"/>
</dbReference>
<evidence type="ECO:0000256" key="1">
    <source>
        <dbReference type="ARBA" id="ARBA00022723"/>
    </source>
</evidence>
<name>A0ABV5AIG7_9BACL</name>
<keyword evidence="2 4" id="KW-0378">Hydrolase</keyword>
<dbReference type="Pfam" id="PF00702">
    <property type="entry name" value="Hydrolase"/>
    <property type="match status" value="1"/>
</dbReference>
<keyword evidence="5" id="KW-1185">Reference proteome</keyword>
<evidence type="ECO:0000256" key="3">
    <source>
        <dbReference type="ARBA" id="ARBA00022842"/>
    </source>
</evidence>
<organism evidence="4 5">
    <name type="scientific">Alicyclobacillus fastidiosus</name>
    <dbReference type="NCBI Taxonomy" id="392011"/>
    <lineage>
        <taxon>Bacteria</taxon>
        <taxon>Bacillati</taxon>
        <taxon>Bacillota</taxon>
        <taxon>Bacilli</taxon>
        <taxon>Bacillales</taxon>
        <taxon>Alicyclobacillaceae</taxon>
        <taxon>Alicyclobacillus</taxon>
    </lineage>
</organism>
<gene>
    <name evidence="4" type="ORF">KKP3000_000732</name>
</gene>
<dbReference type="PROSITE" id="PS01228">
    <property type="entry name" value="COF_1"/>
    <property type="match status" value="1"/>
</dbReference>
<dbReference type="EC" id="3.1.3.-" evidence="4"/>
<evidence type="ECO:0000256" key="2">
    <source>
        <dbReference type="ARBA" id="ARBA00022801"/>
    </source>
</evidence>
<evidence type="ECO:0000313" key="5">
    <source>
        <dbReference type="Proteomes" id="UP001579974"/>
    </source>
</evidence>
<dbReference type="RefSeq" id="WP_275475055.1">
    <property type="nucleotide sequence ID" value="NZ_CP162940.1"/>
</dbReference>
<keyword evidence="1" id="KW-0479">Metal-binding</keyword>
<evidence type="ECO:0000313" key="4">
    <source>
        <dbReference type="EMBL" id="MFB5191943.1"/>
    </source>
</evidence>
<keyword evidence="3" id="KW-0460">Magnesium</keyword>
<dbReference type="InterPro" id="IPR036412">
    <property type="entry name" value="HAD-like_sf"/>
</dbReference>
<proteinExistence type="predicted"/>
<dbReference type="PANTHER" id="PTHR46470">
    <property type="entry name" value="N-ACYLNEURAMINATE-9-PHOSPHATASE"/>
    <property type="match status" value="1"/>
</dbReference>
<sequence length="262" mass="29259">MNAIPLGQSALLLAPCELFVFDFDGTVYSETDHFLTYGEEVAHFVEDAKRPAFLAELFDAFHRHLYRSSAYGISDAGDTDYTRRDASGIDDLWSVIGALATQFGVHREDLQKAFAATREWMASSAYHMKPIPLLRESILSLRAAGSRVVMATNSPRLHTEDMLLKLTLHDVFDEIVFDAHKPQGATDQFEGWLAKFQVDAARAVSIGDHFRNEIEPALALGMQTVYIDRHSRREPSPGVTVHLASPDELAQLFHTIASLHEC</sequence>